<dbReference type="PATRIC" id="fig|1234595.3.peg.2653"/>
<dbReference type="RefSeq" id="WP_008603616.1">
    <property type="nucleotide sequence ID" value="NZ_AMRV01000011.1"/>
</dbReference>
<keyword evidence="4 10" id="KW-0808">Transferase</keyword>
<feature type="region of interest" description="Interaction with substrate tRNA" evidence="10">
    <location>
        <begin position="164"/>
        <end position="168"/>
    </location>
</feature>
<feature type="site" description="Interaction with substrate tRNA" evidence="10">
    <location>
        <position position="110"/>
    </location>
</feature>
<comment type="similarity">
    <text evidence="3 10 13">Belongs to the IPP transferase family.</text>
</comment>
<evidence type="ECO:0000256" key="7">
    <source>
        <dbReference type="ARBA" id="ARBA00022840"/>
    </source>
</evidence>
<keyword evidence="7 10" id="KW-0067">ATP-binding</keyword>
<evidence type="ECO:0000256" key="13">
    <source>
        <dbReference type="RuleBase" id="RU003785"/>
    </source>
</evidence>
<sequence length="298" mass="32050">MTENIENLPEKPPLAVIAGPTASGKSARALALAKSLNGVIINADASQLYSDLRVLSARPDREEEAEAPHRLYGLTDAAQACSAATWAEMAKREIVAAHESGRLPILVGGTGLYLNTLLRGLAPVPEIDAPVRAGVRELSTTALAAALSREDEKMAARLRPSDTQRLARALEVMRSTGVSLADWQERRQGGIAGSVRLTVEIVDRPRADLYARCDARFDAMLAGGALEEVRALMGRGLSADLPAMKAIGVPPLAAHLAGQTTLAEATELAKRDTRRYAKRQQTWFRTQMRWAAQALTRG</sequence>
<evidence type="ECO:0000256" key="12">
    <source>
        <dbReference type="RuleBase" id="RU003784"/>
    </source>
</evidence>
<comment type="catalytic activity">
    <reaction evidence="9 10 11">
        <text>adenosine(37) in tRNA + dimethylallyl diphosphate = N(6)-dimethylallyladenosine(37) in tRNA + diphosphate</text>
        <dbReference type="Rhea" id="RHEA:26482"/>
        <dbReference type="Rhea" id="RHEA-COMP:10162"/>
        <dbReference type="Rhea" id="RHEA-COMP:10375"/>
        <dbReference type="ChEBI" id="CHEBI:33019"/>
        <dbReference type="ChEBI" id="CHEBI:57623"/>
        <dbReference type="ChEBI" id="CHEBI:74411"/>
        <dbReference type="ChEBI" id="CHEBI:74415"/>
        <dbReference type="EC" id="2.5.1.75"/>
    </reaction>
</comment>
<dbReference type="Proteomes" id="UP000011717">
    <property type="component" value="Unassembled WGS sequence"/>
</dbReference>
<dbReference type="InterPro" id="IPR018022">
    <property type="entry name" value="IPT"/>
</dbReference>
<dbReference type="Pfam" id="PF01715">
    <property type="entry name" value="IPPT"/>
    <property type="match status" value="1"/>
</dbReference>
<dbReference type="NCBIfam" id="TIGR00174">
    <property type="entry name" value="miaA"/>
    <property type="match status" value="1"/>
</dbReference>
<dbReference type="Gene3D" id="3.40.50.300">
    <property type="entry name" value="P-loop containing nucleotide triphosphate hydrolases"/>
    <property type="match status" value="1"/>
</dbReference>
<evidence type="ECO:0000256" key="10">
    <source>
        <dbReference type="HAMAP-Rule" id="MF_00185"/>
    </source>
</evidence>
<feature type="binding site" evidence="10">
    <location>
        <begin position="21"/>
        <end position="26"/>
    </location>
    <ligand>
        <name>substrate</name>
    </ligand>
</feature>
<dbReference type="EMBL" id="AMRV01000011">
    <property type="protein sequence ID" value="EMD81996.1"/>
    <property type="molecule type" value="Genomic_DNA"/>
</dbReference>
<protein>
    <recommendedName>
        <fullName evidence="10">tRNA dimethylallyltransferase</fullName>
        <ecNumber evidence="10">2.5.1.75</ecNumber>
    </recommendedName>
    <alternativeName>
        <fullName evidence="10">Dimethylallyl diphosphate:tRNA dimethylallyltransferase</fullName>
        <shortName evidence="10">DMAPP:tRNA dimethylallyltransferase</shortName>
        <shortName evidence="10">DMATase</shortName>
    </alternativeName>
    <alternativeName>
        <fullName evidence="10">Isopentenyl-diphosphate:tRNA isopentenyltransferase</fullName>
        <shortName evidence="10">IPP transferase</shortName>
        <shortName evidence="10">IPPT</shortName>
        <shortName evidence="10">IPTase</shortName>
    </alternativeName>
</protein>
<keyword evidence="8 10" id="KW-0460">Magnesium</keyword>
<name>M2TK02_9SPHN</name>
<gene>
    <name evidence="10" type="primary">miaA</name>
    <name evidence="14" type="ORF">C725_2652</name>
</gene>
<evidence type="ECO:0000256" key="8">
    <source>
        <dbReference type="ARBA" id="ARBA00022842"/>
    </source>
</evidence>
<comment type="function">
    <text evidence="2 10 12">Catalyzes the transfer of a dimethylallyl group onto the adenine at position 37 in tRNAs that read codons beginning with uridine, leading to the formation of N6-(dimethylallyl)adenosine (i(6)A).</text>
</comment>
<keyword evidence="6 10" id="KW-0547">Nucleotide-binding</keyword>
<evidence type="ECO:0000256" key="5">
    <source>
        <dbReference type="ARBA" id="ARBA00022694"/>
    </source>
</evidence>
<dbReference type="SUPFAM" id="SSF52540">
    <property type="entry name" value="P-loop containing nucleoside triphosphate hydrolases"/>
    <property type="match status" value="2"/>
</dbReference>
<comment type="cofactor">
    <cofactor evidence="1 10">
        <name>Mg(2+)</name>
        <dbReference type="ChEBI" id="CHEBI:18420"/>
    </cofactor>
</comment>
<evidence type="ECO:0000256" key="1">
    <source>
        <dbReference type="ARBA" id="ARBA00001946"/>
    </source>
</evidence>
<dbReference type="HAMAP" id="MF_00185">
    <property type="entry name" value="IPP_trans"/>
    <property type="match status" value="1"/>
</dbReference>
<comment type="caution">
    <text evidence="14">The sequence shown here is derived from an EMBL/GenBank/DDBJ whole genome shotgun (WGS) entry which is preliminary data.</text>
</comment>
<dbReference type="GO" id="GO:0052381">
    <property type="term" value="F:tRNA dimethylallyltransferase activity"/>
    <property type="evidence" value="ECO:0007669"/>
    <property type="project" value="UniProtKB-UniRule"/>
</dbReference>
<evidence type="ECO:0000256" key="6">
    <source>
        <dbReference type="ARBA" id="ARBA00022741"/>
    </source>
</evidence>
<proteinExistence type="inferred from homology"/>
<dbReference type="AlphaFoldDB" id="M2TK02"/>
<evidence type="ECO:0000256" key="3">
    <source>
        <dbReference type="ARBA" id="ARBA00005842"/>
    </source>
</evidence>
<dbReference type="InterPro" id="IPR039657">
    <property type="entry name" value="Dimethylallyltransferase"/>
</dbReference>
<comment type="subunit">
    <text evidence="10">Monomer.</text>
</comment>
<dbReference type="PANTHER" id="PTHR11088:SF60">
    <property type="entry name" value="TRNA DIMETHYLALLYLTRANSFERASE"/>
    <property type="match status" value="1"/>
</dbReference>
<accession>M2TK02</accession>
<dbReference type="InterPro" id="IPR027417">
    <property type="entry name" value="P-loop_NTPase"/>
</dbReference>
<dbReference type="EC" id="2.5.1.75" evidence="10"/>
<dbReference type="Gene3D" id="1.10.20.140">
    <property type="match status" value="1"/>
</dbReference>
<feature type="binding site" evidence="10">
    <location>
        <begin position="19"/>
        <end position="26"/>
    </location>
    <ligand>
        <name>ATP</name>
        <dbReference type="ChEBI" id="CHEBI:30616"/>
    </ligand>
</feature>
<evidence type="ECO:0000256" key="9">
    <source>
        <dbReference type="ARBA" id="ARBA00049563"/>
    </source>
</evidence>
<evidence type="ECO:0000256" key="2">
    <source>
        <dbReference type="ARBA" id="ARBA00003213"/>
    </source>
</evidence>
<reference evidence="14 15" key="1">
    <citation type="journal article" date="2013" name="Genome Announc.">
        <title>Draft Genome Sequence of Strain JLT2015T, Belonging to the Family Sphingomonadaceae of the Alphaproteobacteria.</title>
        <authorList>
            <person name="Tang K."/>
            <person name="Liu K."/>
            <person name="Li S."/>
            <person name="Jiao N."/>
        </authorList>
    </citation>
    <scope>NUCLEOTIDE SEQUENCE [LARGE SCALE GENOMIC DNA]</scope>
    <source>
        <strain evidence="14 15">JLT2015</strain>
    </source>
</reference>
<organism evidence="14 15">
    <name type="scientific">Pacificimonas flava</name>
    <dbReference type="NCBI Taxonomy" id="1234595"/>
    <lineage>
        <taxon>Bacteria</taxon>
        <taxon>Pseudomonadati</taxon>
        <taxon>Pseudomonadota</taxon>
        <taxon>Alphaproteobacteria</taxon>
        <taxon>Sphingomonadales</taxon>
        <taxon>Sphingosinicellaceae</taxon>
        <taxon>Pacificimonas</taxon>
    </lineage>
</organism>
<dbReference type="GO" id="GO:0005524">
    <property type="term" value="F:ATP binding"/>
    <property type="evidence" value="ECO:0007669"/>
    <property type="project" value="UniProtKB-UniRule"/>
</dbReference>
<evidence type="ECO:0000313" key="14">
    <source>
        <dbReference type="EMBL" id="EMD81996.1"/>
    </source>
</evidence>
<evidence type="ECO:0000256" key="11">
    <source>
        <dbReference type="RuleBase" id="RU003783"/>
    </source>
</evidence>
<evidence type="ECO:0000256" key="4">
    <source>
        <dbReference type="ARBA" id="ARBA00022679"/>
    </source>
</evidence>
<keyword evidence="5 10" id="KW-0819">tRNA processing</keyword>
<evidence type="ECO:0000313" key="15">
    <source>
        <dbReference type="Proteomes" id="UP000011717"/>
    </source>
</evidence>
<dbReference type="GO" id="GO:0006400">
    <property type="term" value="P:tRNA modification"/>
    <property type="evidence" value="ECO:0007669"/>
    <property type="project" value="TreeGrafter"/>
</dbReference>
<feature type="site" description="Interaction with substrate tRNA" evidence="10">
    <location>
        <position position="132"/>
    </location>
</feature>
<dbReference type="PANTHER" id="PTHR11088">
    <property type="entry name" value="TRNA DIMETHYLALLYLTRANSFERASE"/>
    <property type="match status" value="1"/>
</dbReference>
<comment type="caution">
    <text evidence="10">Lacks conserved residue(s) required for the propagation of feature annotation.</text>
</comment>
<keyword evidence="15" id="KW-1185">Reference proteome</keyword>